<dbReference type="EMBL" id="CP058601">
    <property type="protein sequence ID" value="QLG47875.1"/>
    <property type="molecule type" value="Genomic_DNA"/>
</dbReference>
<dbReference type="GeneID" id="56032216"/>
<protein>
    <submittedName>
        <fullName evidence="1">Uncharacterized protein</fullName>
    </submittedName>
</protein>
<name>A0A7D5H591_9EURY</name>
<evidence type="ECO:0000313" key="2">
    <source>
        <dbReference type="Proteomes" id="UP000509241"/>
    </source>
</evidence>
<dbReference type="RefSeq" id="WP_179259617.1">
    <property type="nucleotide sequence ID" value="NZ_CP058601.1"/>
</dbReference>
<dbReference type="Proteomes" id="UP000509241">
    <property type="component" value="Chromosome"/>
</dbReference>
<evidence type="ECO:0000313" key="1">
    <source>
        <dbReference type="EMBL" id="QLG47875.1"/>
    </source>
</evidence>
<accession>A0A7D5H591</accession>
<proteinExistence type="predicted"/>
<sequence length="67" mass="7678">MKDRRDAFAVRWTPSRGPARKVVFEPRAVGGYDREEYERRNGEWRCVGREIVAHVSLETADGVTVGE</sequence>
<keyword evidence="2" id="KW-1185">Reference proteome</keyword>
<dbReference type="AlphaFoldDB" id="A0A7D5H591"/>
<gene>
    <name evidence="1" type="ORF">HYG82_02955</name>
</gene>
<dbReference type="OrthoDB" id="193821at2157"/>
<organism evidence="1 2">
    <name type="scientific">Natrinema halophilum</name>
    <dbReference type="NCBI Taxonomy" id="1699371"/>
    <lineage>
        <taxon>Archaea</taxon>
        <taxon>Methanobacteriati</taxon>
        <taxon>Methanobacteriota</taxon>
        <taxon>Stenosarchaea group</taxon>
        <taxon>Halobacteria</taxon>
        <taxon>Halobacteriales</taxon>
        <taxon>Natrialbaceae</taxon>
        <taxon>Natrinema</taxon>
    </lineage>
</organism>
<dbReference type="KEGG" id="haly:HYG82_02955"/>
<reference evidence="1 2" key="1">
    <citation type="submission" date="2020-07" db="EMBL/GenBank/DDBJ databases">
        <authorList>
            <person name="Cui H."/>
        </authorList>
    </citation>
    <scope>NUCLEOTIDE SEQUENCE [LARGE SCALE GENOMIC DNA]</scope>
    <source>
        <strain evidence="1 2">YPL8</strain>
    </source>
</reference>